<feature type="compositionally biased region" description="Low complexity" evidence="1">
    <location>
        <begin position="30"/>
        <end position="59"/>
    </location>
</feature>
<name>A0A816TP30_9BILA</name>
<dbReference type="InterPro" id="IPR012337">
    <property type="entry name" value="RNaseH-like_sf"/>
</dbReference>
<gene>
    <name evidence="4" type="ORF">UXM345_LOCUS19428</name>
    <name evidence="3" type="ORF">XDN619_LOCUS17319</name>
</gene>
<dbReference type="PANTHER" id="PTHR37162:SF10">
    <property type="entry name" value="DUF4371 DOMAIN-CONTAINING PROTEIN"/>
    <property type="match status" value="1"/>
</dbReference>
<feature type="domain" description="HAT C-terminal dimerisation" evidence="2">
    <location>
        <begin position="649"/>
        <end position="699"/>
    </location>
</feature>
<evidence type="ECO:0000256" key="1">
    <source>
        <dbReference type="SAM" id="MobiDB-lite"/>
    </source>
</evidence>
<dbReference type="Proteomes" id="UP000663842">
    <property type="component" value="Unassembled WGS sequence"/>
</dbReference>
<reference evidence="3" key="1">
    <citation type="submission" date="2021-02" db="EMBL/GenBank/DDBJ databases">
        <authorList>
            <person name="Nowell W R."/>
        </authorList>
    </citation>
    <scope>NUCLEOTIDE SEQUENCE</scope>
</reference>
<dbReference type="Pfam" id="PF05699">
    <property type="entry name" value="Dimer_Tnp_hAT"/>
    <property type="match status" value="1"/>
</dbReference>
<evidence type="ECO:0000313" key="3">
    <source>
        <dbReference type="EMBL" id="CAF2094046.1"/>
    </source>
</evidence>
<dbReference type="GO" id="GO:0046983">
    <property type="term" value="F:protein dimerization activity"/>
    <property type="evidence" value="ECO:0007669"/>
    <property type="project" value="InterPro"/>
</dbReference>
<dbReference type="EMBL" id="CAJOBF010002757">
    <property type="protein sequence ID" value="CAF4054348.1"/>
    <property type="molecule type" value="Genomic_DNA"/>
</dbReference>
<dbReference type="EMBL" id="CAJNRG010007320">
    <property type="protein sequence ID" value="CAF2094046.1"/>
    <property type="molecule type" value="Genomic_DNA"/>
</dbReference>
<comment type="caution">
    <text evidence="3">The sequence shown here is derived from an EMBL/GenBank/DDBJ whole genome shotgun (WGS) entry which is preliminary data.</text>
</comment>
<organism evidence="3 5">
    <name type="scientific">Rotaria magnacalcarata</name>
    <dbReference type="NCBI Taxonomy" id="392030"/>
    <lineage>
        <taxon>Eukaryota</taxon>
        <taxon>Metazoa</taxon>
        <taxon>Spiralia</taxon>
        <taxon>Gnathifera</taxon>
        <taxon>Rotifera</taxon>
        <taxon>Eurotatoria</taxon>
        <taxon>Bdelloidea</taxon>
        <taxon>Philodinida</taxon>
        <taxon>Philodinidae</taxon>
        <taxon>Rotaria</taxon>
    </lineage>
</organism>
<accession>A0A816TP30</accession>
<protein>
    <recommendedName>
        <fullName evidence="2">HAT C-terminal dimerisation domain-containing protein</fullName>
    </recommendedName>
</protein>
<sequence>MLFDQEDEIIEVIHSLKENIEPNASEESKNNASSNLLQKNSKSTNAPISPSSSSSSSCITTSKRYSSKFKKEWLSNPQYSAFLKECKNDSSKALCFICNVQFSIHNSGITDINNHMKTKRHQECIKSAEVNKSKTINSLLNSNAPELNRLCAVEGALVYHGVKHSYSYLSQSCTVNLSRKCFSDSSIAKNITCSKTKAREIACNVLAPTFTNSIIKELREVSFFSICYDASNKGNAKMLPVVTQYFSKFGVKHGIIEFIQQQHESADSLFLNIKYVLESNGLNLKQLSALGSDNTNVNVGNHHSVFSLFKQLVPHLIKGSCYCHVLHNSVKHGHKYLLFDVEAALLKIYSYFCRSSVRSQELAKYFEFIDQEQQVLLQHIRIRWLSLLQSIERLIIVYPAVKSYFLNMDDGECPKILLELFTSNNGECSLHFLKNILTDVQEANLLLQKHYITGVNLHSILTNLLHKLKNRLHDEYFGSKVMELLESIPHSNEVNDLKKSFRVFIDTIIQYIEGYYNDRANFYKSISIFSEVNIDKIEWKDVECCIAFINNNNIDRDYLYNDFICIRSKFIELKSKCGSIHKQVQEFISSKLNLSKKDDITLNNEKPFNVECDIQADSDSEHEETDVRHHKEHNKHPSIRCDHLWAFLIHEENVPNLRNVLEFAFSIPASNAFCESIFSHMKFLWSNYRNKMKPELVGAELKVKVNSQLNCTEFYDYLLNNQDLLKQIRSSDKYTHVAKIPRRV</sequence>
<evidence type="ECO:0000313" key="5">
    <source>
        <dbReference type="Proteomes" id="UP000663887"/>
    </source>
</evidence>
<feature type="region of interest" description="Disordered" evidence="1">
    <location>
        <begin position="21"/>
        <end position="59"/>
    </location>
</feature>
<dbReference type="PANTHER" id="PTHR37162">
    <property type="entry name" value="HAT FAMILY DIMERISATION DOMAINCONTAINING PROTEIN-RELATED"/>
    <property type="match status" value="1"/>
</dbReference>
<evidence type="ECO:0000259" key="2">
    <source>
        <dbReference type="Pfam" id="PF05699"/>
    </source>
</evidence>
<proteinExistence type="predicted"/>
<dbReference type="AlphaFoldDB" id="A0A816TP30"/>
<dbReference type="InterPro" id="IPR008906">
    <property type="entry name" value="HATC_C_dom"/>
</dbReference>
<evidence type="ECO:0000313" key="4">
    <source>
        <dbReference type="EMBL" id="CAF4054348.1"/>
    </source>
</evidence>
<dbReference type="SUPFAM" id="SSF53098">
    <property type="entry name" value="Ribonuclease H-like"/>
    <property type="match status" value="1"/>
</dbReference>
<dbReference type="Proteomes" id="UP000663887">
    <property type="component" value="Unassembled WGS sequence"/>
</dbReference>